<name>A0A930VDY9_9ACTN</name>
<dbReference type="PANTHER" id="PTHR19353">
    <property type="entry name" value="FATTY ACID DESATURASE 2"/>
    <property type="match status" value="1"/>
</dbReference>
<comment type="caution">
    <text evidence="4">The sequence shown here is derived from an EMBL/GenBank/DDBJ whole genome shotgun (WGS) entry which is preliminary data.</text>
</comment>
<gene>
    <name evidence="4" type="ORF">ISU07_21620</name>
</gene>
<feature type="transmembrane region" description="Helical" evidence="2">
    <location>
        <begin position="43"/>
        <end position="61"/>
    </location>
</feature>
<evidence type="ECO:0000256" key="1">
    <source>
        <dbReference type="SAM" id="MobiDB-lite"/>
    </source>
</evidence>
<evidence type="ECO:0000313" key="4">
    <source>
        <dbReference type="EMBL" id="MBF4765739.1"/>
    </source>
</evidence>
<protein>
    <submittedName>
        <fullName evidence="4">Acyl-CoA desaturase</fullName>
    </submittedName>
</protein>
<dbReference type="RefSeq" id="WP_194708920.1">
    <property type="nucleotide sequence ID" value="NZ_JADKPN010000018.1"/>
</dbReference>
<sequence>MSGTTSSSLPPRTRPAAAGAGSYTELAARIRSSGLMRRRYGWYWRRIGLTVLAFVGIWVGVVLVGHSWWQLVLAAALGVVVTQFGFLGHDAAHRQIFVSAAWNDWTARLLSGVFAGLCLGWWKGKHARHHADPNKEGRDPDIAAGALAFTADVAASRSHGGAGWFVRRQGWLFFPLLTLEGLNLHQAGLRHVIADRGVPHRRLEVALVSTRLGLYVAALLWLLPVGHAAAFFGVQMAVFGVCLGGSFAPSHKGMPIVPKDMHIDFLRRQVLMSRNVRGGTVVDVAMGGLNYQIEHHLFPSMPRPNLKDAQPIVREHCRRQGVAYTEAGLFESYGIVVRYLNDVGLNARGPFECPLASSMR</sequence>
<dbReference type="GO" id="GO:0008610">
    <property type="term" value="P:lipid biosynthetic process"/>
    <property type="evidence" value="ECO:0007669"/>
    <property type="project" value="UniProtKB-ARBA"/>
</dbReference>
<dbReference type="GO" id="GO:0016717">
    <property type="term" value="F:oxidoreductase activity, acting on paired donors, with oxidation of a pair of donors resulting in the reduction of molecular oxygen to two molecules of water"/>
    <property type="evidence" value="ECO:0007669"/>
    <property type="project" value="TreeGrafter"/>
</dbReference>
<keyword evidence="5" id="KW-1185">Reference proteome</keyword>
<evidence type="ECO:0000256" key="2">
    <source>
        <dbReference type="SAM" id="Phobius"/>
    </source>
</evidence>
<proteinExistence type="predicted"/>
<dbReference type="AlphaFoldDB" id="A0A930VDY9"/>
<feature type="transmembrane region" description="Helical" evidence="2">
    <location>
        <begin position="205"/>
        <end position="223"/>
    </location>
</feature>
<feature type="domain" description="Fatty acid desaturase" evidence="3">
    <location>
        <begin position="67"/>
        <end position="326"/>
    </location>
</feature>
<evidence type="ECO:0000313" key="5">
    <source>
        <dbReference type="Proteomes" id="UP000640489"/>
    </source>
</evidence>
<reference evidence="4" key="1">
    <citation type="submission" date="2020-11" db="EMBL/GenBank/DDBJ databases">
        <title>Nocardioides sp. nov., isolated from Soil of Cynanchum wilfordii Hemsley rhizosphere.</title>
        <authorList>
            <person name="Lee J.-S."/>
            <person name="Suh M.K."/>
            <person name="Kim J.-S."/>
        </authorList>
    </citation>
    <scope>NUCLEOTIDE SEQUENCE</scope>
    <source>
        <strain evidence="4">KCTC 19275</strain>
    </source>
</reference>
<dbReference type="PANTHER" id="PTHR19353:SF19">
    <property type="entry name" value="DELTA(5) FATTY ACID DESATURASE C-RELATED"/>
    <property type="match status" value="1"/>
</dbReference>
<evidence type="ECO:0000259" key="3">
    <source>
        <dbReference type="Pfam" id="PF00487"/>
    </source>
</evidence>
<dbReference type="CDD" id="cd03506">
    <property type="entry name" value="Delta6-FADS-like"/>
    <property type="match status" value="1"/>
</dbReference>
<accession>A0A930VDY9</accession>
<dbReference type="InterPro" id="IPR012171">
    <property type="entry name" value="Fatty_acid_desaturase"/>
</dbReference>
<dbReference type="Proteomes" id="UP000640489">
    <property type="component" value="Unassembled WGS sequence"/>
</dbReference>
<dbReference type="Pfam" id="PF00487">
    <property type="entry name" value="FA_desaturase"/>
    <property type="match status" value="1"/>
</dbReference>
<feature type="transmembrane region" description="Helical" evidence="2">
    <location>
        <begin position="67"/>
        <end position="87"/>
    </location>
</feature>
<keyword evidence="2" id="KW-0812">Transmembrane</keyword>
<dbReference type="EMBL" id="JADKPN010000018">
    <property type="protein sequence ID" value="MBF4765739.1"/>
    <property type="molecule type" value="Genomic_DNA"/>
</dbReference>
<dbReference type="GO" id="GO:0016020">
    <property type="term" value="C:membrane"/>
    <property type="evidence" value="ECO:0007669"/>
    <property type="project" value="TreeGrafter"/>
</dbReference>
<keyword evidence="2" id="KW-1133">Transmembrane helix</keyword>
<dbReference type="PIRSF" id="PIRSF015921">
    <property type="entry name" value="FA_sphinglp_des"/>
    <property type="match status" value="1"/>
</dbReference>
<dbReference type="InterPro" id="IPR005804">
    <property type="entry name" value="FA_desaturase_dom"/>
</dbReference>
<feature type="compositionally biased region" description="Polar residues" evidence="1">
    <location>
        <begin position="1"/>
        <end position="10"/>
    </location>
</feature>
<feature type="region of interest" description="Disordered" evidence="1">
    <location>
        <begin position="1"/>
        <end position="20"/>
    </location>
</feature>
<organism evidence="4 5">
    <name type="scientific">Nocardioides islandensis</name>
    <dbReference type="NCBI Taxonomy" id="433663"/>
    <lineage>
        <taxon>Bacteria</taxon>
        <taxon>Bacillati</taxon>
        <taxon>Actinomycetota</taxon>
        <taxon>Actinomycetes</taxon>
        <taxon>Propionibacteriales</taxon>
        <taxon>Nocardioidaceae</taxon>
        <taxon>Nocardioides</taxon>
    </lineage>
</organism>
<keyword evidence="2" id="KW-0472">Membrane</keyword>